<dbReference type="AlphaFoldDB" id="A0A7R9THJ3"/>
<dbReference type="EMBL" id="HBDY01006519">
    <property type="protein sequence ID" value="CAD8235775.1"/>
    <property type="molecule type" value="Transcribed_RNA"/>
</dbReference>
<evidence type="ECO:0000313" key="1">
    <source>
        <dbReference type="EMBL" id="CAD8235775.1"/>
    </source>
</evidence>
<gene>
    <name evidence="1" type="ORF">MPUS1402_LOCUS4868</name>
</gene>
<proteinExistence type="predicted"/>
<organism evidence="1">
    <name type="scientific">Micromonas pusilla</name>
    <name type="common">Picoplanktonic green alga</name>
    <name type="synonym">Chromulina pusilla</name>
    <dbReference type="NCBI Taxonomy" id="38833"/>
    <lineage>
        <taxon>Eukaryota</taxon>
        <taxon>Viridiplantae</taxon>
        <taxon>Chlorophyta</taxon>
        <taxon>Mamiellophyceae</taxon>
        <taxon>Mamiellales</taxon>
        <taxon>Mamiellaceae</taxon>
        <taxon>Micromonas</taxon>
    </lineage>
</organism>
<protein>
    <submittedName>
        <fullName evidence="1">Uncharacterized protein</fullName>
    </submittedName>
</protein>
<name>A0A7R9THJ3_MICPS</name>
<accession>A0A7R9THJ3</accession>
<reference evidence="1" key="1">
    <citation type="submission" date="2021-01" db="EMBL/GenBank/DDBJ databases">
        <authorList>
            <person name="Corre E."/>
            <person name="Pelletier E."/>
            <person name="Niang G."/>
            <person name="Scheremetjew M."/>
            <person name="Finn R."/>
            <person name="Kale V."/>
            <person name="Holt S."/>
            <person name="Cochrane G."/>
            <person name="Meng A."/>
            <person name="Brown T."/>
            <person name="Cohen L."/>
        </authorList>
    </citation>
    <scope>NUCLEOTIDE SEQUENCE</scope>
    <source>
        <strain evidence="1">RCC1614</strain>
    </source>
</reference>
<sequence>MNVSETEEVNRQRRVARMKARAAAISGAVGLARAYCLEKSVERSLEIGFSKHDATADGDSTEDQNGTFEMDRTGVINVITLRVDSKLARYAQRIRCVFSSPYTSCAVAACCAIKRGYWMA</sequence>